<dbReference type="EMBL" id="CAICTM010001632">
    <property type="protein sequence ID" value="CAB9525135.1"/>
    <property type="molecule type" value="Genomic_DNA"/>
</dbReference>
<dbReference type="Pfam" id="PF24681">
    <property type="entry name" value="Kelch_KLHDC2_KLHL20_DRC7"/>
    <property type="match status" value="1"/>
</dbReference>
<dbReference type="Proteomes" id="UP001153069">
    <property type="component" value="Unassembled WGS sequence"/>
</dbReference>
<evidence type="ECO:0000256" key="3">
    <source>
        <dbReference type="SAM" id="Phobius"/>
    </source>
</evidence>
<sequence length="447" mass="50399">MEEVTMNDCTCPFEPWGRYSASGGVFSRGVNGTDIAMYSFGGDTGSHADGLGGVVLTHWKYPLNNNNNGCNCWERLADSPVEVGYRGTATQIGDFVYIIGGSDRRRQAIDQIWQYSLSLDTWTLVDSQLPTPRWRHAAVAIDETRILITGGRQGRLVLSDVWIFDTANLTWTQLEDVMLPPMYRHEMSFDKDRNFVWIYGGLDQTLARYPSTLWQLRLNSQSVVEIVADTTVNPLPPRLASHMMEYISHLDVVILWGGGCSDDAELHVYDIQENTWCGIYPANRPDRRDAMLWSLHYPYIYMAQGDIICYNRQVLPISDVHVLDLTTHNAWEMLYEPFNSRGTGREPYCNGSNNGNCQPNPLFGDTENRGSTCSDELLARFADPSLLAEYEEEDLLLSKAEEYPSPKSLVNAEEPMMITSGSSFRHGPGMLPVVLSILLLVLTRRRG</sequence>
<evidence type="ECO:0000256" key="2">
    <source>
        <dbReference type="ARBA" id="ARBA00023004"/>
    </source>
</evidence>
<name>A0A9N8ERK2_9STRA</name>
<feature type="transmembrane region" description="Helical" evidence="3">
    <location>
        <begin position="424"/>
        <end position="442"/>
    </location>
</feature>
<dbReference type="InterPro" id="IPR015915">
    <property type="entry name" value="Kelch-typ_b-propeller"/>
</dbReference>
<organism evidence="4 5">
    <name type="scientific">Seminavis robusta</name>
    <dbReference type="NCBI Taxonomy" id="568900"/>
    <lineage>
        <taxon>Eukaryota</taxon>
        <taxon>Sar</taxon>
        <taxon>Stramenopiles</taxon>
        <taxon>Ochrophyta</taxon>
        <taxon>Bacillariophyta</taxon>
        <taxon>Bacillariophyceae</taxon>
        <taxon>Bacillariophycidae</taxon>
        <taxon>Naviculales</taxon>
        <taxon>Naviculaceae</taxon>
        <taxon>Seminavis</taxon>
    </lineage>
</organism>
<keyword evidence="1" id="KW-0677">Repeat</keyword>
<protein>
    <submittedName>
        <fullName evidence="4">Kelch domain containing</fullName>
    </submittedName>
</protein>
<dbReference type="PANTHER" id="PTHR47435">
    <property type="entry name" value="KELCH REPEAT PROTEIN (AFU_ORTHOLOGUE AFUA_5G12780)"/>
    <property type="match status" value="1"/>
</dbReference>
<dbReference type="GO" id="GO:0019760">
    <property type="term" value="P:glucosinolate metabolic process"/>
    <property type="evidence" value="ECO:0007669"/>
    <property type="project" value="UniProtKB-ARBA"/>
</dbReference>
<accession>A0A9N8ERK2</accession>
<keyword evidence="3" id="KW-1133">Transmembrane helix</keyword>
<evidence type="ECO:0000313" key="4">
    <source>
        <dbReference type="EMBL" id="CAB9525135.1"/>
    </source>
</evidence>
<reference evidence="4" key="1">
    <citation type="submission" date="2020-06" db="EMBL/GenBank/DDBJ databases">
        <authorList>
            <consortium name="Plant Systems Biology data submission"/>
        </authorList>
    </citation>
    <scope>NUCLEOTIDE SEQUENCE</scope>
    <source>
        <strain evidence="4">D6</strain>
    </source>
</reference>
<gene>
    <name evidence="4" type="ORF">SEMRO_1634_G287500.1</name>
</gene>
<dbReference type="AlphaFoldDB" id="A0A9N8ERK2"/>
<dbReference type="SUPFAM" id="SSF117281">
    <property type="entry name" value="Kelch motif"/>
    <property type="match status" value="1"/>
</dbReference>
<evidence type="ECO:0000313" key="5">
    <source>
        <dbReference type="Proteomes" id="UP001153069"/>
    </source>
</evidence>
<dbReference type="SMART" id="SM00612">
    <property type="entry name" value="Kelch"/>
    <property type="match status" value="2"/>
</dbReference>
<dbReference type="InterPro" id="IPR006652">
    <property type="entry name" value="Kelch_1"/>
</dbReference>
<dbReference type="OrthoDB" id="194079at2759"/>
<keyword evidence="3" id="KW-0472">Membrane</keyword>
<dbReference type="Gene3D" id="2.120.10.80">
    <property type="entry name" value="Kelch-type beta propeller"/>
    <property type="match status" value="2"/>
</dbReference>
<comment type="caution">
    <text evidence="4">The sequence shown here is derived from an EMBL/GenBank/DDBJ whole genome shotgun (WGS) entry which is preliminary data.</text>
</comment>
<proteinExistence type="predicted"/>
<keyword evidence="5" id="KW-1185">Reference proteome</keyword>
<dbReference type="PANTHER" id="PTHR47435:SF4">
    <property type="entry name" value="KELCH REPEAT PROTEIN (AFU_ORTHOLOGUE AFUA_5G12780)"/>
    <property type="match status" value="1"/>
</dbReference>
<evidence type="ECO:0000256" key="1">
    <source>
        <dbReference type="ARBA" id="ARBA00022737"/>
    </source>
</evidence>
<keyword evidence="3" id="KW-0812">Transmembrane</keyword>
<keyword evidence="2" id="KW-0408">Iron</keyword>